<evidence type="ECO:0000313" key="1">
    <source>
        <dbReference type="EMBL" id="MDQ9169228.1"/>
    </source>
</evidence>
<comment type="caution">
    <text evidence="1">The sequence shown here is derived from an EMBL/GenBank/DDBJ whole genome shotgun (WGS) entry which is preliminary data.</text>
</comment>
<evidence type="ECO:0008006" key="3">
    <source>
        <dbReference type="Google" id="ProtNLM"/>
    </source>
</evidence>
<dbReference type="Proteomes" id="UP001225596">
    <property type="component" value="Unassembled WGS sequence"/>
</dbReference>
<evidence type="ECO:0000313" key="2">
    <source>
        <dbReference type="Proteomes" id="UP001225596"/>
    </source>
</evidence>
<accession>A0ABU1BJQ5</accession>
<keyword evidence="2" id="KW-1185">Reference proteome</keyword>
<organism evidence="1 2">
    <name type="scientific">Keguizhuia sedimenti</name>
    <dbReference type="NCBI Taxonomy" id="3064264"/>
    <lineage>
        <taxon>Bacteria</taxon>
        <taxon>Pseudomonadati</taxon>
        <taxon>Pseudomonadota</taxon>
        <taxon>Betaproteobacteria</taxon>
        <taxon>Burkholderiales</taxon>
        <taxon>Oxalobacteraceae</taxon>
        <taxon>Keguizhuia</taxon>
    </lineage>
</organism>
<gene>
    <name evidence="1" type="ORF">Q8A64_02265</name>
</gene>
<reference evidence="1 2" key="1">
    <citation type="submission" date="2023-08" db="EMBL/GenBank/DDBJ databases">
        <title>Oxalobacteraceae gen .nov., isolated from river sludge outside the plant.</title>
        <authorList>
            <person name="Zhao S.Y."/>
        </authorList>
    </citation>
    <scope>NUCLEOTIDE SEQUENCE [LARGE SCALE GENOMIC DNA]</scope>
    <source>
        <strain evidence="1 2">R-40</strain>
    </source>
</reference>
<dbReference type="RefSeq" id="WP_338435081.1">
    <property type="nucleotide sequence ID" value="NZ_JAUYVH010000001.1"/>
</dbReference>
<sequence>MDTFVHRPIIHYQLPLQTETYALRPENAILDFSSIKSRGNSRDIGSLCYLNREALQSSSKGKKVDLSSFSHSRAREVRKLIRYFAAKFEHSGLKPITLSNYCYEILKFIDWCDRNGHAKVLSGEKYAQRAFPEFSNYLRRLANQHQISMKSAAQRQRPVLNFMEDYFGIHYSQHDLIYIKTSYGSVEQTTIPDDTTQEKVLTWANCIFEGFSDLLLLHKPYPYALSVPSFLSIPENRLWIFPVTIWCRPPGNRYQLEYYAYDFANGRIRTAQEIEEMFGAKLERWKCADYPKRADAYIARANADPWNFHRIERGMMAVQAFFLLFIANTGQNPTPVSDLPWSEELENSVHDPLVERQGFRTIKYRASGREVAFEIGIRFMPLLKRYLDLRKHLLKGNHFPYLFFSYGKASEYLKSGPIRMGTTTINKFLSILKAKGLLTEKISARQLRAAKADYINRTAGTVVAATMLQHSVQTAESHYANGSEAVQQVEIGAFLKSVESTVLDKGQEILGAKNKACGTCIAPDAPNPIIVDPAINPDCITPEGCLLCDKYRIHADATDVQKLLSARYCIRLIKRSADSQEQFERLFGTVLQRIEAILDAIKGKGNAELVEAIEEKVDKYGELSAFWATKLETLMELELV</sequence>
<proteinExistence type="predicted"/>
<dbReference type="EMBL" id="JAUYVH010000001">
    <property type="protein sequence ID" value="MDQ9169228.1"/>
    <property type="molecule type" value="Genomic_DNA"/>
</dbReference>
<name>A0ABU1BJQ5_9BURK</name>
<protein>
    <recommendedName>
        <fullName evidence="3">Integrase</fullName>
    </recommendedName>
</protein>